<dbReference type="InterPro" id="IPR036908">
    <property type="entry name" value="RlpA-like_sf"/>
</dbReference>
<comment type="caution">
    <text evidence="6">The sequence shown here is derived from an EMBL/GenBank/DDBJ whole genome shotgun (WGS) entry which is preliminary data.</text>
</comment>
<dbReference type="InterPro" id="IPR034718">
    <property type="entry name" value="RlpA"/>
</dbReference>
<dbReference type="GO" id="GO:0008932">
    <property type="term" value="F:lytic endotransglycosylase activity"/>
    <property type="evidence" value="ECO:0007669"/>
    <property type="project" value="UniProtKB-UniRule"/>
</dbReference>
<evidence type="ECO:0000256" key="1">
    <source>
        <dbReference type="ARBA" id="ARBA00023239"/>
    </source>
</evidence>
<accession>A0A096B1D6</accession>
<dbReference type="AlphaFoldDB" id="A0A096B1D6"/>
<feature type="chain" id="PRO_5009982812" description="Probable endolytic peptidoglycan transglycosylase RlpA" evidence="3">
    <location>
        <begin position="24"/>
        <end position="227"/>
    </location>
</feature>
<dbReference type="InterPro" id="IPR012997">
    <property type="entry name" value="RplA"/>
</dbReference>
<gene>
    <name evidence="3" type="primary">rlpA</name>
    <name evidence="6" type="ORF">HMPREF9302_01615</name>
</gene>
<dbReference type="GO" id="GO:0000270">
    <property type="term" value="P:peptidoglycan metabolic process"/>
    <property type="evidence" value="ECO:0007669"/>
    <property type="project" value="UniProtKB-UniRule"/>
</dbReference>
<keyword evidence="3" id="KW-0732">Signal</keyword>
<reference evidence="6 7" key="1">
    <citation type="submission" date="2014-07" db="EMBL/GenBank/DDBJ databases">
        <authorList>
            <person name="McCorrison J."/>
            <person name="Sanka R."/>
            <person name="Torralba M."/>
            <person name="Gillis M."/>
            <person name="Haft D.H."/>
            <person name="Methe B."/>
            <person name="Sutton G."/>
            <person name="Nelson K.E."/>
        </authorList>
    </citation>
    <scope>NUCLEOTIDE SEQUENCE [LARGE SCALE GENOMIC DNA]</scope>
    <source>
        <strain evidence="6 7">DNF00058</strain>
    </source>
</reference>
<evidence type="ECO:0000256" key="4">
    <source>
        <dbReference type="RuleBase" id="RU003495"/>
    </source>
</evidence>
<dbReference type="RefSeq" id="WP_036854122.1">
    <property type="nucleotide sequence ID" value="NZ_JRNU01000005.1"/>
</dbReference>
<dbReference type="Pfam" id="PF03330">
    <property type="entry name" value="DPBB_1"/>
    <property type="match status" value="1"/>
</dbReference>
<keyword evidence="6" id="KW-0449">Lipoprotein</keyword>
<protein>
    <recommendedName>
        <fullName evidence="3">Probable endolytic peptidoglycan transglycosylase RlpA</fullName>
        <ecNumber evidence="3">4.2.2.-</ecNumber>
    </recommendedName>
</protein>
<comment type="similarity">
    <text evidence="3 4">Belongs to the RlpA family.</text>
</comment>
<evidence type="ECO:0000313" key="7">
    <source>
        <dbReference type="Proteomes" id="UP000029614"/>
    </source>
</evidence>
<dbReference type="NCBIfam" id="TIGR00413">
    <property type="entry name" value="rlpA"/>
    <property type="match status" value="1"/>
</dbReference>
<comment type="function">
    <text evidence="3">Lytic transglycosylase with a strong preference for naked glycan strands that lack stem peptides.</text>
</comment>
<evidence type="ECO:0000313" key="6">
    <source>
        <dbReference type="EMBL" id="KGF52865.1"/>
    </source>
</evidence>
<dbReference type="Proteomes" id="UP000029614">
    <property type="component" value="Unassembled WGS sequence"/>
</dbReference>
<evidence type="ECO:0000259" key="5">
    <source>
        <dbReference type="Pfam" id="PF03330"/>
    </source>
</evidence>
<dbReference type="Gene3D" id="2.40.40.10">
    <property type="entry name" value="RlpA-like domain"/>
    <property type="match status" value="1"/>
</dbReference>
<keyword evidence="7" id="KW-1185">Reference proteome</keyword>
<organism evidence="6 7">
    <name type="scientific">Prevotella amnii DNF00058</name>
    <dbReference type="NCBI Taxonomy" id="1401066"/>
    <lineage>
        <taxon>Bacteria</taxon>
        <taxon>Pseudomonadati</taxon>
        <taxon>Bacteroidota</taxon>
        <taxon>Bacteroidia</taxon>
        <taxon>Bacteroidales</taxon>
        <taxon>Prevotellaceae</taxon>
        <taxon>Prevotella</taxon>
    </lineage>
</organism>
<feature type="domain" description="RlpA-like protein double-psi beta-barrel" evidence="5">
    <location>
        <begin position="27"/>
        <end position="115"/>
    </location>
</feature>
<dbReference type="OrthoDB" id="9779128at2"/>
<dbReference type="HAMAP" id="MF_02071">
    <property type="entry name" value="RlpA"/>
    <property type="match status" value="1"/>
</dbReference>
<dbReference type="EC" id="4.2.2.-" evidence="3"/>
<keyword evidence="1 3" id="KW-0456">Lyase</keyword>
<dbReference type="PANTHER" id="PTHR34183">
    <property type="entry name" value="ENDOLYTIC PEPTIDOGLYCAN TRANSGLYCOSYLASE RLPA"/>
    <property type="match status" value="1"/>
</dbReference>
<name>A0A096B1D6_9BACT</name>
<dbReference type="PANTHER" id="PTHR34183:SF1">
    <property type="entry name" value="ENDOLYTIC PEPTIDOGLYCAN TRANSGLYCOSYLASE RLPA"/>
    <property type="match status" value="1"/>
</dbReference>
<sequence precursor="true">MKKFRSLLILIMLFIGFITSTHCKGQTSGKASYYSNNLHGRRMSNGQVYNKNDFTCAHRTLPFGTRLKVTNPRSGKTITVRVADRGPFVRGRIIDLSYAAARALGIISSGVGYVRIEVMRNKTEIPYPSPDIDKTIEVPEVEYGLAGVCYEFIPEWEKTKDDKPEEVERKVNTKGLSRKAAVSYNKNKAFRRYQQQETMKSSSKEGASKSWTDFFNKIKNGVTGIFE</sequence>
<feature type="signal peptide" evidence="3">
    <location>
        <begin position="1"/>
        <end position="23"/>
    </location>
</feature>
<dbReference type="GO" id="GO:0071555">
    <property type="term" value="P:cell wall organization"/>
    <property type="evidence" value="ECO:0007669"/>
    <property type="project" value="UniProtKB-KW"/>
</dbReference>
<dbReference type="InterPro" id="IPR009009">
    <property type="entry name" value="RlpA-like_DPBB"/>
</dbReference>
<keyword evidence="2 3" id="KW-0961">Cell wall biogenesis/degradation</keyword>
<dbReference type="EMBL" id="JRNU01000005">
    <property type="protein sequence ID" value="KGF52865.1"/>
    <property type="molecule type" value="Genomic_DNA"/>
</dbReference>
<evidence type="ECO:0000256" key="3">
    <source>
        <dbReference type="HAMAP-Rule" id="MF_02071"/>
    </source>
</evidence>
<dbReference type="SUPFAM" id="SSF50685">
    <property type="entry name" value="Barwin-like endoglucanases"/>
    <property type="match status" value="1"/>
</dbReference>
<proteinExistence type="inferred from homology"/>
<evidence type="ECO:0000256" key="2">
    <source>
        <dbReference type="ARBA" id="ARBA00023316"/>
    </source>
</evidence>
<dbReference type="CDD" id="cd22268">
    <property type="entry name" value="DPBB_RlpA-like"/>
    <property type="match status" value="1"/>
</dbReference>